<evidence type="ECO:0000256" key="2">
    <source>
        <dbReference type="PROSITE-ProRule" id="PRU00335"/>
    </source>
</evidence>
<evidence type="ECO:0000313" key="4">
    <source>
        <dbReference type="EMBL" id="BCK79411.1"/>
    </source>
</evidence>
<dbReference type="InterPro" id="IPR001647">
    <property type="entry name" value="HTH_TetR"/>
</dbReference>
<evidence type="ECO:0000313" key="5">
    <source>
        <dbReference type="Proteomes" id="UP000681343"/>
    </source>
</evidence>
<sequence>MALYTKKLIMTAFAEMLEELPFDKITVAALVKRAGVSPNTFYYHYEDIYALLDAWFRQVVEFYAPADSFLEWKSATKAVLHRCKDHPKVIYHIFDGLSRDRMERYIFSLTDDVFYRLARQAAQGRELPEERVRSVASFCRYAYIGFVMQFFWNRMENDIDTSVDRLADLFDSFLASAVQVEA</sequence>
<dbReference type="PANTHER" id="PTHR43479:SF7">
    <property type="entry name" value="TETR-FAMILY TRANSCRIPTIONAL REGULATOR"/>
    <property type="match status" value="1"/>
</dbReference>
<name>A0A810Q1Q0_9FIRM</name>
<feature type="domain" description="HTH tetR-type" evidence="3">
    <location>
        <begin position="3"/>
        <end position="63"/>
    </location>
</feature>
<dbReference type="InterPro" id="IPR039532">
    <property type="entry name" value="TetR_C_Firmicutes"/>
</dbReference>
<dbReference type="PROSITE" id="PS50977">
    <property type="entry name" value="HTH_TETR_2"/>
    <property type="match status" value="1"/>
</dbReference>
<dbReference type="EMBL" id="AP023416">
    <property type="protein sequence ID" value="BCK79411.1"/>
    <property type="molecule type" value="Genomic_DNA"/>
</dbReference>
<dbReference type="AlphaFoldDB" id="A0A810Q1Q0"/>
<evidence type="ECO:0000259" key="3">
    <source>
        <dbReference type="PROSITE" id="PS50977"/>
    </source>
</evidence>
<dbReference type="Pfam" id="PF14278">
    <property type="entry name" value="TetR_C_8"/>
    <property type="match status" value="1"/>
</dbReference>
<dbReference type="Gene3D" id="1.10.357.10">
    <property type="entry name" value="Tetracycline Repressor, domain 2"/>
    <property type="match status" value="1"/>
</dbReference>
<feature type="DNA-binding region" description="H-T-H motif" evidence="2">
    <location>
        <begin position="26"/>
        <end position="45"/>
    </location>
</feature>
<dbReference type="KEGG" id="vfa:MM35RIKEN_16030"/>
<keyword evidence="1 2" id="KW-0238">DNA-binding</keyword>
<dbReference type="PANTHER" id="PTHR43479">
    <property type="entry name" value="ACREF/ENVCD OPERON REPRESSOR-RELATED"/>
    <property type="match status" value="1"/>
</dbReference>
<keyword evidence="5" id="KW-1185">Reference proteome</keyword>
<dbReference type="InterPro" id="IPR050624">
    <property type="entry name" value="HTH-type_Tx_Regulator"/>
</dbReference>
<proteinExistence type="predicted"/>
<protein>
    <submittedName>
        <fullName evidence="4">TetR family transcriptional regulator</fullName>
    </submittedName>
</protein>
<dbReference type="Proteomes" id="UP000681343">
    <property type="component" value="Plasmid pMM35_01"/>
</dbReference>
<organism evidence="4 5">
    <name type="scientific">Vescimonas fastidiosa</name>
    <dbReference type="NCBI Taxonomy" id="2714353"/>
    <lineage>
        <taxon>Bacteria</taxon>
        <taxon>Bacillati</taxon>
        <taxon>Bacillota</taxon>
        <taxon>Clostridia</taxon>
        <taxon>Eubacteriales</taxon>
        <taxon>Oscillospiraceae</taxon>
        <taxon>Vescimonas</taxon>
    </lineage>
</organism>
<dbReference type="Pfam" id="PF00440">
    <property type="entry name" value="TetR_N"/>
    <property type="match status" value="1"/>
</dbReference>
<geneLocation type="plasmid" evidence="4 5">
    <name>pMM35_01</name>
</geneLocation>
<reference evidence="4" key="1">
    <citation type="submission" date="2020-09" db="EMBL/GenBank/DDBJ databases">
        <title>New species isolated from human feces.</title>
        <authorList>
            <person name="Kitahara M."/>
            <person name="Shigeno Y."/>
            <person name="Shime M."/>
            <person name="Matsumoto Y."/>
            <person name="Nakamura S."/>
            <person name="Motooka D."/>
            <person name="Fukuoka S."/>
            <person name="Nishikawa H."/>
            <person name="Benno Y."/>
        </authorList>
    </citation>
    <scope>NUCLEOTIDE SEQUENCE</scope>
    <source>
        <strain evidence="4">MM35</strain>
        <plasmid evidence="4">pMM35_01</plasmid>
    </source>
</reference>
<dbReference type="GO" id="GO:0003677">
    <property type="term" value="F:DNA binding"/>
    <property type="evidence" value="ECO:0007669"/>
    <property type="project" value="UniProtKB-UniRule"/>
</dbReference>
<keyword evidence="4" id="KW-0614">Plasmid</keyword>
<accession>A0A810Q1Q0</accession>
<dbReference type="RefSeq" id="WP_212820975.1">
    <property type="nucleotide sequence ID" value="NZ_AP023416.1"/>
</dbReference>
<gene>
    <name evidence="4" type="ORF">MM35RIKEN_16030</name>
</gene>
<dbReference type="InterPro" id="IPR009057">
    <property type="entry name" value="Homeodomain-like_sf"/>
</dbReference>
<dbReference type="SUPFAM" id="SSF46689">
    <property type="entry name" value="Homeodomain-like"/>
    <property type="match status" value="1"/>
</dbReference>
<evidence type="ECO:0000256" key="1">
    <source>
        <dbReference type="ARBA" id="ARBA00023125"/>
    </source>
</evidence>